<dbReference type="Proteomes" id="UP001443914">
    <property type="component" value="Unassembled WGS sequence"/>
</dbReference>
<proteinExistence type="inferred from homology"/>
<feature type="coiled-coil region" evidence="7">
    <location>
        <begin position="300"/>
        <end position="348"/>
    </location>
</feature>
<comment type="similarity">
    <text evidence="2">Belongs to the bZIP family.</text>
</comment>
<dbReference type="PROSITE" id="PS00036">
    <property type="entry name" value="BZIP_BASIC"/>
    <property type="match status" value="1"/>
</dbReference>
<keyword evidence="7" id="KW-0175">Coiled coil</keyword>
<dbReference type="SMART" id="SM00338">
    <property type="entry name" value="BRLZ"/>
    <property type="match status" value="1"/>
</dbReference>
<keyword evidence="11" id="KW-1185">Reference proteome</keyword>
<feature type="region of interest" description="Disordered" evidence="8">
    <location>
        <begin position="104"/>
        <end position="127"/>
    </location>
</feature>
<dbReference type="EMBL" id="JBDFQZ010000002">
    <property type="protein sequence ID" value="KAK9749474.1"/>
    <property type="molecule type" value="Genomic_DNA"/>
</dbReference>
<dbReference type="Pfam" id="PF07777">
    <property type="entry name" value="MFMR"/>
    <property type="match status" value="1"/>
</dbReference>
<evidence type="ECO:0000313" key="10">
    <source>
        <dbReference type="EMBL" id="KAK9749475.1"/>
    </source>
</evidence>
<accession>A0AAW1MSJ3</accession>
<keyword evidence="6" id="KW-0539">Nucleus</keyword>
<dbReference type="GO" id="GO:0005634">
    <property type="term" value="C:nucleus"/>
    <property type="evidence" value="ECO:0007669"/>
    <property type="project" value="UniProtKB-SubCell"/>
</dbReference>
<evidence type="ECO:0000256" key="5">
    <source>
        <dbReference type="ARBA" id="ARBA00023163"/>
    </source>
</evidence>
<evidence type="ECO:0000256" key="3">
    <source>
        <dbReference type="ARBA" id="ARBA00023015"/>
    </source>
</evidence>
<dbReference type="Pfam" id="PF00170">
    <property type="entry name" value="bZIP_1"/>
    <property type="match status" value="1"/>
</dbReference>
<gene>
    <name evidence="10" type="ORF">RND81_02G128500</name>
</gene>
<name>A0AAW1MSJ3_SAPOF</name>
<dbReference type="Gene3D" id="1.20.5.170">
    <property type="match status" value="1"/>
</dbReference>
<keyword evidence="4" id="KW-0238">DNA-binding</keyword>
<protein>
    <recommendedName>
        <fullName evidence="9">BZIP domain-containing protein</fullName>
    </recommendedName>
</protein>
<reference evidence="10 11" key="1">
    <citation type="submission" date="2024-03" db="EMBL/GenBank/DDBJ databases">
        <title>WGS assembly of Saponaria officinalis var. Norfolk2.</title>
        <authorList>
            <person name="Jenkins J."/>
            <person name="Shu S."/>
            <person name="Grimwood J."/>
            <person name="Barry K."/>
            <person name="Goodstein D."/>
            <person name="Schmutz J."/>
            <person name="Leebens-Mack J."/>
            <person name="Osbourn A."/>
        </authorList>
    </citation>
    <scope>NUCLEOTIDE SEQUENCE [LARGE SCALE GENOMIC DNA]</scope>
    <source>
        <strain evidence="11">cv. Norfolk2</strain>
        <strain evidence="10">JIC</strain>
        <tissue evidence="10">Leaf</tissue>
    </source>
</reference>
<dbReference type="GO" id="GO:0003700">
    <property type="term" value="F:DNA-binding transcription factor activity"/>
    <property type="evidence" value="ECO:0007669"/>
    <property type="project" value="InterPro"/>
</dbReference>
<dbReference type="PROSITE" id="PS50217">
    <property type="entry name" value="BZIP"/>
    <property type="match status" value="1"/>
</dbReference>
<evidence type="ECO:0000256" key="7">
    <source>
        <dbReference type="SAM" id="Coils"/>
    </source>
</evidence>
<dbReference type="PANTHER" id="PTHR45967">
    <property type="entry name" value="G-BOX-BINDING FACTOR 3-RELATED"/>
    <property type="match status" value="1"/>
</dbReference>
<dbReference type="CDD" id="cd14702">
    <property type="entry name" value="bZIP_plant_GBF1"/>
    <property type="match status" value="1"/>
</dbReference>
<dbReference type="PANTHER" id="PTHR45967:SF1">
    <property type="entry name" value="G-BOX-BINDING FACTOR 3"/>
    <property type="match status" value="1"/>
</dbReference>
<sequence>MGGSDDGESSKSDKSSPRATGTEPNNVHVYPEWAAMQAYYGPRVAMPSYYNPTVASGHLPHPYMWGPQPMMSPYGAPYAAIYAAGGVYAHPAVPLGTPAHGQGAVNEPLTATPLSIDTPVKSPAKTDKGLMKKLKGFDGLAMSIGNPDADADAKAEGSAENRMSQSAETDGSSNGSDGNSDQADKNRKRSRERTSSDGEGEQAESKTPRPATDKVLGLPINPANAAAGHVMGTVAPSVSTALELLNPAVDMKGNSATVSSNTVVSSEVWIQNEREMKRERRKQSNRESARRSRLRRQAEAEELGRKVDSLNVENLALKTEITQFVENSKKLRLENAVLLEKLKSLQSEEDENAVDVKINPTDSTENLLSRVNNSGSVGRSSEEGKKSGGSKFHQLLNSKPRADAVAAG</sequence>
<feature type="domain" description="BZIP" evidence="9">
    <location>
        <begin position="275"/>
        <end position="338"/>
    </location>
</feature>
<dbReference type="EMBL" id="JBDFQZ010000002">
    <property type="protein sequence ID" value="KAK9749475.1"/>
    <property type="molecule type" value="Genomic_DNA"/>
</dbReference>
<keyword evidence="5" id="KW-0804">Transcription</keyword>
<evidence type="ECO:0000256" key="8">
    <source>
        <dbReference type="SAM" id="MobiDB-lite"/>
    </source>
</evidence>
<evidence type="ECO:0000256" key="2">
    <source>
        <dbReference type="ARBA" id="ARBA00007163"/>
    </source>
</evidence>
<keyword evidence="3" id="KW-0805">Transcription regulation</keyword>
<organism evidence="10 11">
    <name type="scientific">Saponaria officinalis</name>
    <name type="common">Common soapwort</name>
    <name type="synonym">Lychnis saponaria</name>
    <dbReference type="NCBI Taxonomy" id="3572"/>
    <lineage>
        <taxon>Eukaryota</taxon>
        <taxon>Viridiplantae</taxon>
        <taxon>Streptophyta</taxon>
        <taxon>Embryophyta</taxon>
        <taxon>Tracheophyta</taxon>
        <taxon>Spermatophyta</taxon>
        <taxon>Magnoliopsida</taxon>
        <taxon>eudicotyledons</taxon>
        <taxon>Gunneridae</taxon>
        <taxon>Pentapetalae</taxon>
        <taxon>Caryophyllales</taxon>
        <taxon>Caryophyllaceae</taxon>
        <taxon>Caryophylleae</taxon>
        <taxon>Saponaria</taxon>
    </lineage>
</organism>
<dbReference type="InterPro" id="IPR012900">
    <property type="entry name" value="MFMR"/>
</dbReference>
<evidence type="ECO:0000256" key="1">
    <source>
        <dbReference type="ARBA" id="ARBA00004123"/>
    </source>
</evidence>
<dbReference type="SUPFAM" id="SSF57959">
    <property type="entry name" value="Leucine zipper domain"/>
    <property type="match status" value="1"/>
</dbReference>
<evidence type="ECO:0000256" key="4">
    <source>
        <dbReference type="ARBA" id="ARBA00023125"/>
    </source>
</evidence>
<evidence type="ECO:0000313" key="11">
    <source>
        <dbReference type="Proteomes" id="UP001443914"/>
    </source>
</evidence>
<comment type="caution">
    <text evidence="10">The sequence shown here is derived from an EMBL/GenBank/DDBJ whole genome shotgun (WGS) entry which is preliminary data.</text>
</comment>
<feature type="region of interest" description="Disordered" evidence="8">
    <location>
        <begin position="349"/>
        <end position="408"/>
    </location>
</feature>
<dbReference type="InterPro" id="IPR004827">
    <property type="entry name" value="bZIP"/>
</dbReference>
<evidence type="ECO:0000259" key="9">
    <source>
        <dbReference type="PROSITE" id="PS50217"/>
    </source>
</evidence>
<feature type="compositionally biased region" description="Low complexity" evidence="8">
    <location>
        <begin position="170"/>
        <end position="181"/>
    </location>
</feature>
<comment type="subcellular location">
    <subcellularLocation>
        <location evidence="1">Nucleus</location>
    </subcellularLocation>
</comment>
<evidence type="ECO:0000256" key="6">
    <source>
        <dbReference type="ARBA" id="ARBA00023242"/>
    </source>
</evidence>
<feature type="region of interest" description="Disordered" evidence="8">
    <location>
        <begin position="148"/>
        <end position="219"/>
    </location>
</feature>
<dbReference type="InterPro" id="IPR046347">
    <property type="entry name" value="bZIP_sf"/>
</dbReference>
<feature type="compositionally biased region" description="Low complexity" evidence="8">
    <location>
        <begin position="369"/>
        <end position="379"/>
    </location>
</feature>
<dbReference type="Pfam" id="PF16596">
    <property type="entry name" value="MFMR_assoc"/>
    <property type="match status" value="1"/>
</dbReference>
<dbReference type="InterPro" id="IPR045314">
    <property type="entry name" value="bZIP_plant_GBF1"/>
</dbReference>
<dbReference type="GO" id="GO:0000976">
    <property type="term" value="F:transcription cis-regulatory region binding"/>
    <property type="evidence" value="ECO:0007669"/>
    <property type="project" value="UniProtKB-ARBA"/>
</dbReference>
<dbReference type="AlphaFoldDB" id="A0AAW1MSJ3"/>
<dbReference type="EMBL" id="JBDFQZ010000002">
    <property type="protein sequence ID" value="KAK9749476.1"/>
    <property type="molecule type" value="Genomic_DNA"/>
</dbReference>
<dbReference type="InterPro" id="IPR044827">
    <property type="entry name" value="GBF-like"/>
</dbReference>
<dbReference type="EMBL" id="JBDFQZ010000002">
    <property type="protein sequence ID" value="KAK9749473.1"/>
    <property type="molecule type" value="Genomic_DNA"/>
</dbReference>
<feature type="region of interest" description="Disordered" evidence="8">
    <location>
        <begin position="1"/>
        <end position="27"/>
    </location>
</feature>